<keyword evidence="1" id="KW-0812">Transmembrane</keyword>
<protein>
    <submittedName>
        <fullName evidence="2">Uncharacterized protein</fullName>
    </submittedName>
</protein>
<reference evidence="2 3" key="1">
    <citation type="submission" date="2018-06" db="EMBL/GenBank/DDBJ databases">
        <title>Comparative genomics reveals the genomic features of Rhizophagus irregularis, R. cerebriforme, R. diaphanum and Gigaspora rosea, and their symbiotic lifestyle signature.</title>
        <authorList>
            <person name="Morin E."/>
            <person name="San Clemente H."/>
            <person name="Chen E.C.H."/>
            <person name="De La Providencia I."/>
            <person name="Hainaut M."/>
            <person name="Kuo A."/>
            <person name="Kohler A."/>
            <person name="Murat C."/>
            <person name="Tang N."/>
            <person name="Roy S."/>
            <person name="Loubradou J."/>
            <person name="Henrissat B."/>
            <person name="Grigoriev I.V."/>
            <person name="Corradi N."/>
            <person name="Roux C."/>
            <person name="Martin F.M."/>
        </authorList>
    </citation>
    <scope>NUCLEOTIDE SEQUENCE [LARGE SCALE GENOMIC DNA]</scope>
    <source>
        <strain evidence="2 3">DAOM 194757</strain>
    </source>
</reference>
<evidence type="ECO:0000313" key="2">
    <source>
        <dbReference type="EMBL" id="RIB26662.1"/>
    </source>
</evidence>
<keyword evidence="3" id="KW-1185">Reference proteome</keyword>
<keyword evidence="1" id="KW-1133">Transmembrane helix</keyword>
<dbReference type="Proteomes" id="UP000266673">
    <property type="component" value="Unassembled WGS sequence"/>
</dbReference>
<comment type="caution">
    <text evidence="2">The sequence shown here is derived from an EMBL/GenBank/DDBJ whole genome shotgun (WGS) entry which is preliminary data.</text>
</comment>
<proteinExistence type="predicted"/>
<dbReference type="AlphaFoldDB" id="A0A397VXZ9"/>
<organism evidence="2 3">
    <name type="scientific">Gigaspora rosea</name>
    <dbReference type="NCBI Taxonomy" id="44941"/>
    <lineage>
        <taxon>Eukaryota</taxon>
        <taxon>Fungi</taxon>
        <taxon>Fungi incertae sedis</taxon>
        <taxon>Mucoromycota</taxon>
        <taxon>Glomeromycotina</taxon>
        <taxon>Glomeromycetes</taxon>
        <taxon>Diversisporales</taxon>
        <taxon>Gigasporaceae</taxon>
        <taxon>Gigaspora</taxon>
    </lineage>
</organism>
<accession>A0A397VXZ9</accession>
<evidence type="ECO:0000256" key="1">
    <source>
        <dbReference type="SAM" id="Phobius"/>
    </source>
</evidence>
<gene>
    <name evidence="2" type="ORF">C2G38_2064322</name>
</gene>
<feature type="transmembrane region" description="Helical" evidence="1">
    <location>
        <begin position="36"/>
        <end position="55"/>
    </location>
</feature>
<evidence type="ECO:0000313" key="3">
    <source>
        <dbReference type="Proteomes" id="UP000266673"/>
    </source>
</evidence>
<dbReference type="EMBL" id="QKWP01000128">
    <property type="protein sequence ID" value="RIB26662.1"/>
    <property type="molecule type" value="Genomic_DNA"/>
</dbReference>
<keyword evidence="1" id="KW-0472">Membrane</keyword>
<name>A0A397VXZ9_9GLOM</name>
<sequence length="63" mass="7382">MKNISFSFPFSLLRHLISTFSFFTCMNSKLLLNSNYIFTCEISAVFIILSLFRFINFTLSLLQ</sequence>